<dbReference type="Proteomes" id="UP000092631">
    <property type="component" value="Chromosome"/>
</dbReference>
<protein>
    <recommendedName>
        <fullName evidence="4">Rpn family recombination-promoting nuclease/putative transposase</fullName>
    </recommendedName>
</protein>
<dbReference type="Pfam" id="PF12784">
    <property type="entry name" value="PDDEXK_2"/>
    <property type="match status" value="1"/>
</dbReference>
<dbReference type="RefSeq" id="WP_065537813.1">
    <property type="nucleotide sequence ID" value="NZ_CAPDLJ010000029.1"/>
</dbReference>
<dbReference type="GeneID" id="82185976"/>
<evidence type="ECO:0000313" key="2">
    <source>
        <dbReference type="EMBL" id="ANU56556.1"/>
    </source>
</evidence>
<evidence type="ECO:0000313" key="3">
    <source>
        <dbReference type="Proteomes" id="UP000092631"/>
    </source>
</evidence>
<dbReference type="OrthoDB" id="9803508at2"/>
<accession>A0A1C7GXW4</accession>
<feature type="region of interest" description="Disordered" evidence="1">
    <location>
        <begin position="241"/>
        <end position="260"/>
    </location>
</feature>
<sequence>MADKLLKDKYINPYTDFGFKVLFGTEMNKELLLSFVNSLFKGKEIIRDLTYLNTEHLGNSEVDRRAVFDVYCENEQGEKILIEMQRGEQQFFKDRSLYYSTFPIREQGEKGEWDYHLKAVYVIGVLNFTFDHKDEGYFHHEVQLMDIHTKEVFYEKLTFVYLEMPKFNKREEELDGMFEKWLFVLRNLSRLMERPKALQERIFTKLFDAAEIAKFTKEQYEAYEDSLKVYRDWQSTIATAEHKGEEKGMEKGLKQGRAEGRAEERIENARNFKKLGVATDIISQATGLSAEEIGSL</sequence>
<gene>
    <name evidence="2" type="ORF">A4V03_02385</name>
</gene>
<name>A0A1C7GXW4_9BACE</name>
<dbReference type="AlphaFoldDB" id="A0A1C7GXW4"/>
<dbReference type="KEGG" id="bcae:A4V03_02385"/>
<organism evidence="2 3">
    <name type="scientific">Bacteroides caecimuris</name>
    <dbReference type="NCBI Taxonomy" id="1796613"/>
    <lineage>
        <taxon>Bacteria</taxon>
        <taxon>Pseudomonadati</taxon>
        <taxon>Bacteroidota</taxon>
        <taxon>Bacteroidia</taxon>
        <taxon>Bacteroidales</taxon>
        <taxon>Bacteroidaceae</taxon>
        <taxon>Bacteroides</taxon>
    </lineage>
</organism>
<proteinExistence type="predicted"/>
<dbReference type="PANTHER" id="PTHR41317">
    <property type="entry name" value="PD-(D_E)XK NUCLEASE FAMILY TRANSPOSASE"/>
    <property type="match status" value="1"/>
</dbReference>
<keyword evidence="3" id="KW-1185">Reference proteome</keyword>
<dbReference type="PANTHER" id="PTHR41317:SF1">
    <property type="entry name" value="PD-(D_E)XK NUCLEASE FAMILY TRANSPOSASE"/>
    <property type="match status" value="1"/>
</dbReference>
<dbReference type="InterPro" id="IPR010106">
    <property type="entry name" value="RpnA"/>
</dbReference>
<evidence type="ECO:0008006" key="4">
    <source>
        <dbReference type="Google" id="ProtNLM"/>
    </source>
</evidence>
<evidence type="ECO:0000256" key="1">
    <source>
        <dbReference type="SAM" id="MobiDB-lite"/>
    </source>
</evidence>
<dbReference type="EMBL" id="CP015401">
    <property type="protein sequence ID" value="ANU56556.1"/>
    <property type="molecule type" value="Genomic_DNA"/>
</dbReference>
<dbReference type="NCBIfam" id="TIGR01784">
    <property type="entry name" value="T_den_put_tspse"/>
    <property type="match status" value="1"/>
</dbReference>
<reference evidence="3" key="1">
    <citation type="submission" date="2016-04" db="EMBL/GenBank/DDBJ databases">
        <title>Complete Genome Sequences of Twelve Strains of a Stable Defined Moderately Diverse Mouse Microbiota 2 (sDMDMm2).</title>
        <authorList>
            <person name="Uchimura Y."/>
            <person name="Wyss M."/>
            <person name="Brugiroux S."/>
            <person name="Limenitakis J.P."/>
            <person name="Stecher B."/>
            <person name="McCoy K.D."/>
            <person name="Macpherson A.J."/>
        </authorList>
    </citation>
    <scope>NUCLEOTIDE SEQUENCE [LARGE SCALE GENOMIC DNA]</scope>
    <source>
        <strain evidence="3">I48</strain>
    </source>
</reference>